<comment type="subcellular location">
    <subcellularLocation>
        <location evidence="2">Cell membrane</location>
        <topology evidence="2">Lipid-anchor</topology>
    </subcellularLocation>
</comment>
<sequence length="499" mass="53471">MTPKVGYDPECGRLSRNLGLAILSFLTLAGCAVGPNFSPPKAKVPEAYYSLEAKPAATPGQTVASQAVPQPVVQARWWQAFRDPILDSLVSLALASNLDLQTAEARIREARAVRGMAAAGLWPQINASALYQRSQSSSETVGPGGGTAVSTIGPFRELFQVGLDASWELDIFGGTRRGLEAATADLQAAVEDRRDVLITLVSEVGTNYLNLRGFQHQADIARKNLEAQKKTAEITHKRFQAGFVSRLDVANADAQVATTAATIPTLESSAQAAIFSLGVLLGKEPAFLAKELASAAPMPPTPPKVPVGLPSDLLRRRPDIRQAEAQLHAATARIGVAVADLFPKFNLTGSLGFAANDIARIGTAGSRFWSFSPSVTWPVFAGGKIRWNVEAQKAIQEQVLLQYQQTVLTALKDVETALVAYAKEQERRNSLATAVENNRQAVDLAMRLYVAGKTDFLNVLNAQRNLFLTEDALTQSTRNLGTDLIALYKALGGGWEPGG</sequence>
<proteinExistence type="inferred from homology"/>
<keyword evidence="2" id="KW-0449">Lipoprotein</keyword>
<reference evidence="3" key="1">
    <citation type="journal article" date="2020" name="mSystems">
        <title>Genome- and Community-Level Interaction Insights into Carbon Utilization and Element Cycling Functions of Hydrothermarchaeota in Hydrothermal Sediment.</title>
        <authorList>
            <person name="Zhou Z."/>
            <person name="Liu Y."/>
            <person name="Xu W."/>
            <person name="Pan J."/>
            <person name="Luo Z.H."/>
            <person name="Li M."/>
        </authorList>
    </citation>
    <scope>NUCLEOTIDE SEQUENCE [LARGE SCALE GENOMIC DNA]</scope>
    <source>
        <strain evidence="3">SpSt-897</strain>
    </source>
</reference>
<dbReference type="NCBIfam" id="TIGR01845">
    <property type="entry name" value="outer_NodT"/>
    <property type="match status" value="1"/>
</dbReference>
<evidence type="ECO:0000313" key="3">
    <source>
        <dbReference type="EMBL" id="HGF34482.1"/>
    </source>
</evidence>
<dbReference type="InterPro" id="IPR003423">
    <property type="entry name" value="OMP_efflux"/>
</dbReference>
<comment type="caution">
    <text evidence="3">The sequence shown here is derived from an EMBL/GenBank/DDBJ whole genome shotgun (WGS) entry which is preliminary data.</text>
</comment>
<keyword evidence="2" id="KW-1134">Transmembrane beta strand</keyword>
<dbReference type="AlphaFoldDB" id="A0A7C3V3R7"/>
<dbReference type="GO" id="GO:0015562">
    <property type="term" value="F:efflux transmembrane transporter activity"/>
    <property type="evidence" value="ECO:0007669"/>
    <property type="project" value="InterPro"/>
</dbReference>
<keyword evidence="2" id="KW-0812">Transmembrane</keyword>
<comment type="similarity">
    <text evidence="1 2">Belongs to the outer membrane factor (OMF) (TC 1.B.17) family.</text>
</comment>
<dbReference type="GO" id="GO:0005886">
    <property type="term" value="C:plasma membrane"/>
    <property type="evidence" value="ECO:0007669"/>
    <property type="project" value="UniProtKB-SubCell"/>
</dbReference>
<protein>
    <submittedName>
        <fullName evidence="3">Efflux transporter outer membrane subunit</fullName>
    </submittedName>
</protein>
<accession>A0A7C3V3R7</accession>
<dbReference type="PANTHER" id="PTHR30203:SF25">
    <property type="entry name" value="OUTER MEMBRANE PROTEIN-RELATED"/>
    <property type="match status" value="1"/>
</dbReference>
<dbReference type="PROSITE" id="PS51257">
    <property type="entry name" value="PROKAR_LIPOPROTEIN"/>
    <property type="match status" value="1"/>
</dbReference>
<dbReference type="PANTHER" id="PTHR30203">
    <property type="entry name" value="OUTER MEMBRANE CATION EFFLUX PROTEIN"/>
    <property type="match status" value="1"/>
</dbReference>
<dbReference type="InterPro" id="IPR010131">
    <property type="entry name" value="MdtP/NodT-like"/>
</dbReference>
<evidence type="ECO:0000256" key="1">
    <source>
        <dbReference type="ARBA" id="ARBA00007613"/>
    </source>
</evidence>
<keyword evidence="2" id="KW-0472">Membrane</keyword>
<keyword evidence="2" id="KW-0564">Palmitate</keyword>
<dbReference type="Gene3D" id="1.20.1600.10">
    <property type="entry name" value="Outer membrane efflux proteins (OEP)"/>
    <property type="match status" value="1"/>
</dbReference>
<evidence type="ECO:0000256" key="2">
    <source>
        <dbReference type="RuleBase" id="RU362097"/>
    </source>
</evidence>
<dbReference type="SUPFAM" id="SSF56954">
    <property type="entry name" value="Outer membrane efflux proteins (OEP)"/>
    <property type="match status" value="1"/>
</dbReference>
<gene>
    <name evidence="3" type="ORF">ENW96_08880</name>
</gene>
<dbReference type="EMBL" id="DTMF01000213">
    <property type="protein sequence ID" value="HGF34482.1"/>
    <property type="molecule type" value="Genomic_DNA"/>
</dbReference>
<dbReference type="Pfam" id="PF02321">
    <property type="entry name" value="OEP"/>
    <property type="match status" value="2"/>
</dbReference>
<dbReference type="Gene3D" id="2.20.200.10">
    <property type="entry name" value="Outer membrane efflux proteins (OEP)"/>
    <property type="match status" value="1"/>
</dbReference>
<name>A0A7C3V3R7_9BACT</name>
<organism evidence="3">
    <name type="scientific">Desulfobacca acetoxidans</name>
    <dbReference type="NCBI Taxonomy" id="60893"/>
    <lineage>
        <taxon>Bacteria</taxon>
        <taxon>Pseudomonadati</taxon>
        <taxon>Thermodesulfobacteriota</taxon>
        <taxon>Desulfobaccia</taxon>
        <taxon>Desulfobaccales</taxon>
        <taxon>Desulfobaccaceae</taxon>
        <taxon>Desulfobacca</taxon>
    </lineage>
</organism>